<evidence type="ECO:0000313" key="5">
    <source>
        <dbReference type="EMBL" id="TWX66626.1"/>
    </source>
</evidence>
<dbReference type="PROSITE" id="PS50977">
    <property type="entry name" value="HTH_TETR_2"/>
    <property type="match status" value="1"/>
</dbReference>
<reference evidence="5 7" key="1">
    <citation type="submission" date="2019-07" db="EMBL/GenBank/DDBJ databases">
        <title>Genomes of sea-ice associated Colwellia species.</title>
        <authorList>
            <person name="Bowman J.P."/>
        </authorList>
    </citation>
    <scope>NUCLEOTIDE SEQUENCE [LARGE SCALE GENOMIC DNA]</scope>
    <source>
        <strain evidence="4 6">ACAM 607</strain>
        <strain evidence="5 7">IC036</strain>
    </source>
</reference>
<evidence type="ECO:0000256" key="1">
    <source>
        <dbReference type="ARBA" id="ARBA00023125"/>
    </source>
</evidence>
<dbReference type="EMBL" id="VOLR01000014">
    <property type="protein sequence ID" value="TWX58750.1"/>
    <property type="molecule type" value="Genomic_DNA"/>
</dbReference>
<protein>
    <submittedName>
        <fullName evidence="5">TetR/AcrR family transcriptional regulator</fullName>
    </submittedName>
</protein>
<proteinExistence type="predicted"/>
<evidence type="ECO:0000313" key="4">
    <source>
        <dbReference type="EMBL" id="TWX58750.1"/>
    </source>
</evidence>
<dbReference type="GO" id="GO:0003677">
    <property type="term" value="F:DNA binding"/>
    <property type="evidence" value="ECO:0007669"/>
    <property type="project" value="UniProtKB-UniRule"/>
</dbReference>
<dbReference type="Proteomes" id="UP000321917">
    <property type="component" value="Unassembled WGS sequence"/>
</dbReference>
<keyword evidence="1 2" id="KW-0238">DNA-binding</keyword>
<sequence>MAPAPKFSLEEQEKLILFAAVAAIEKSNLLDFSMSSIAKSAGLSMGSVYKFVQCKEDLLIVLATKMYQEKHRVFSQVLALPLTTPERIIALSLLDFSKVQMFSFDDQLESIVNTRSIIKRCSQRWLDYMINCSRVCEDSFKVLLQTAVDTNELQSDVNDMEQINIGAWSLTVGYFQTVRLHHDRNSKQDNESQACIASLSTDNVHILNLQRFINTFNWRQKVSKEDLEKIVQQLTTSELR</sequence>
<dbReference type="Gene3D" id="1.10.357.10">
    <property type="entry name" value="Tetracycline Repressor, domain 2"/>
    <property type="match status" value="1"/>
</dbReference>
<dbReference type="InterPro" id="IPR001647">
    <property type="entry name" value="HTH_TetR"/>
</dbReference>
<evidence type="ECO:0000256" key="2">
    <source>
        <dbReference type="PROSITE-ProRule" id="PRU00335"/>
    </source>
</evidence>
<accession>A0A5C6QCD0</accession>
<dbReference type="AlphaFoldDB" id="A0A5C6QCD0"/>
<dbReference type="RefSeq" id="WP_146796659.1">
    <property type="nucleotide sequence ID" value="NZ_VOLP01000002.1"/>
</dbReference>
<dbReference type="EMBL" id="VOLQ01000017">
    <property type="protein sequence ID" value="TWX66626.1"/>
    <property type="molecule type" value="Genomic_DNA"/>
</dbReference>
<dbReference type="SUPFAM" id="SSF46689">
    <property type="entry name" value="Homeodomain-like"/>
    <property type="match status" value="1"/>
</dbReference>
<dbReference type="Proteomes" id="UP000321525">
    <property type="component" value="Unassembled WGS sequence"/>
</dbReference>
<feature type="DNA-binding region" description="H-T-H motif" evidence="2">
    <location>
        <begin position="33"/>
        <end position="52"/>
    </location>
</feature>
<evidence type="ECO:0000259" key="3">
    <source>
        <dbReference type="PROSITE" id="PS50977"/>
    </source>
</evidence>
<keyword evidence="6" id="KW-1185">Reference proteome</keyword>
<name>A0A5C6QCD0_9GAMM</name>
<comment type="caution">
    <text evidence="5">The sequence shown here is derived from an EMBL/GenBank/DDBJ whole genome shotgun (WGS) entry which is preliminary data.</text>
</comment>
<gene>
    <name evidence="4" type="ORF">ESZ26_11530</name>
    <name evidence="5" type="ORF">ESZ27_10360</name>
</gene>
<evidence type="ECO:0000313" key="7">
    <source>
        <dbReference type="Proteomes" id="UP000321917"/>
    </source>
</evidence>
<organism evidence="5 7">
    <name type="scientific">Colwellia hornerae</name>
    <dbReference type="NCBI Taxonomy" id="89402"/>
    <lineage>
        <taxon>Bacteria</taxon>
        <taxon>Pseudomonadati</taxon>
        <taxon>Pseudomonadota</taxon>
        <taxon>Gammaproteobacteria</taxon>
        <taxon>Alteromonadales</taxon>
        <taxon>Colwelliaceae</taxon>
        <taxon>Colwellia</taxon>
    </lineage>
</organism>
<dbReference type="OrthoDB" id="5918833at2"/>
<dbReference type="InterPro" id="IPR009057">
    <property type="entry name" value="Homeodomain-like_sf"/>
</dbReference>
<evidence type="ECO:0000313" key="6">
    <source>
        <dbReference type="Proteomes" id="UP000321525"/>
    </source>
</evidence>
<feature type="domain" description="HTH tetR-type" evidence="3">
    <location>
        <begin position="10"/>
        <end position="70"/>
    </location>
</feature>